<sequence length="239" mass="26630">MQRNDMKVAALDIDGTLYPGALGLQLLQALTANGISDKSKIEDIFKVVEKYRLNEIDFQIMATTAYNLFAEAIAGISQTVMQRIARQVWQQERTKLFPFVPKLIDILNSQGYSLVLISGSPDEIVCCLAEEFGISKYQGSIFATHQGKYTGKVNLLSGSLGKKYSIFLQMVKDWSVNLEESLAIGDSITDTALLEIVGKPVVFEPHPSLMLIAQEKDWLVTNRNNIVKHIMELGNPFLT</sequence>
<dbReference type="PANTHER" id="PTHR43344">
    <property type="entry name" value="PHOSPHOSERINE PHOSPHATASE"/>
    <property type="match status" value="1"/>
</dbReference>
<organism evidence="5 6">
    <name type="scientific">Nostoc sphaeroides CCNUC1</name>
    <dbReference type="NCBI Taxonomy" id="2653204"/>
    <lineage>
        <taxon>Bacteria</taxon>
        <taxon>Bacillati</taxon>
        <taxon>Cyanobacteriota</taxon>
        <taxon>Cyanophyceae</taxon>
        <taxon>Nostocales</taxon>
        <taxon>Nostocaceae</taxon>
        <taxon>Nostoc</taxon>
    </lineage>
</organism>
<keyword evidence="2" id="KW-0479">Metal-binding</keyword>
<proteinExistence type="inferred from homology"/>
<keyword evidence="4" id="KW-0460">Magnesium</keyword>
<evidence type="ECO:0000256" key="4">
    <source>
        <dbReference type="ARBA" id="ARBA00022842"/>
    </source>
</evidence>
<dbReference type="GO" id="GO:0046872">
    <property type="term" value="F:metal ion binding"/>
    <property type="evidence" value="ECO:0007669"/>
    <property type="project" value="UniProtKB-KW"/>
</dbReference>
<keyword evidence="3" id="KW-0378">Hydrolase</keyword>
<evidence type="ECO:0000256" key="3">
    <source>
        <dbReference type="ARBA" id="ARBA00022801"/>
    </source>
</evidence>
<dbReference type="InterPro" id="IPR050582">
    <property type="entry name" value="HAD-like_SerB"/>
</dbReference>
<name>A0A5P8WFV2_9NOSO</name>
<dbReference type="Gene3D" id="3.40.50.1000">
    <property type="entry name" value="HAD superfamily/HAD-like"/>
    <property type="match status" value="1"/>
</dbReference>
<dbReference type="Proteomes" id="UP000326678">
    <property type="component" value="Chromosome Gxm2"/>
</dbReference>
<dbReference type="GO" id="GO:0016787">
    <property type="term" value="F:hydrolase activity"/>
    <property type="evidence" value="ECO:0007669"/>
    <property type="project" value="UniProtKB-KW"/>
</dbReference>
<dbReference type="SUPFAM" id="SSF56784">
    <property type="entry name" value="HAD-like"/>
    <property type="match status" value="1"/>
</dbReference>
<dbReference type="InterPro" id="IPR006385">
    <property type="entry name" value="HAD_hydro_SerB1"/>
</dbReference>
<dbReference type="EMBL" id="CP045227">
    <property type="protein sequence ID" value="QFS51046.1"/>
    <property type="molecule type" value="Genomic_DNA"/>
</dbReference>
<gene>
    <name evidence="5" type="ORF">GXM_08540</name>
</gene>
<keyword evidence="6" id="KW-1185">Reference proteome</keyword>
<protein>
    <submittedName>
        <fullName evidence="5">Phosphoserine phosphatase</fullName>
    </submittedName>
</protein>
<evidence type="ECO:0000256" key="1">
    <source>
        <dbReference type="ARBA" id="ARBA00009184"/>
    </source>
</evidence>
<reference evidence="5 6" key="1">
    <citation type="submission" date="2019-10" db="EMBL/GenBank/DDBJ databases">
        <title>Genomic and transcriptomic insights into the perfect genentic adaptation of a filamentous nitrogen-fixing cyanobacterium to rice fields.</title>
        <authorList>
            <person name="Chen Z."/>
        </authorList>
    </citation>
    <scope>NUCLEOTIDE SEQUENCE [LARGE SCALE GENOMIC DNA]</scope>
    <source>
        <strain evidence="5">CCNUC1</strain>
    </source>
</reference>
<dbReference type="Gene3D" id="1.20.1440.100">
    <property type="entry name" value="SG protein - dephosphorylation function"/>
    <property type="match status" value="1"/>
</dbReference>
<comment type="similarity">
    <text evidence="1">Belongs to the HAD-like hydrolase superfamily. SerB family.</text>
</comment>
<dbReference type="KEGG" id="nsh:GXM_08540"/>
<dbReference type="InterPro" id="IPR036412">
    <property type="entry name" value="HAD-like_sf"/>
</dbReference>
<accession>A0A5P8WFV2</accession>
<dbReference type="InterPro" id="IPR023214">
    <property type="entry name" value="HAD_sf"/>
</dbReference>
<dbReference type="NCBIfam" id="TIGR01490">
    <property type="entry name" value="HAD-SF-IB-hyp1"/>
    <property type="match status" value="1"/>
</dbReference>
<dbReference type="Pfam" id="PF12710">
    <property type="entry name" value="HAD"/>
    <property type="match status" value="1"/>
</dbReference>
<evidence type="ECO:0000256" key="2">
    <source>
        <dbReference type="ARBA" id="ARBA00022723"/>
    </source>
</evidence>
<dbReference type="PANTHER" id="PTHR43344:SF13">
    <property type="entry name" value="PHOSPHATASE RV3661-RELATED"/>
    <property type="match status" value="1"/>
</dbReference>
<evidence type="ECO:0000313" key="5">
    <source>
        <dbReference type="EMBL" id="QFS51046.1"/>
    </source>
</evidence>
<dbReference type="AlphaFoldDB" id="A0A5P8WFV2"/>
<evidence type="ECO:0000313" key="6">
    <source>
        <dbReference type="Proteomes" id="UP000326678"/>
    </source>
</evidence>